<feature type="region of interest" description="Disordered" evidence="4">
    <location>
        <begin position="986"/>
        <end position="1007"/>
    </location>
</feature>
<dbReference type="Pfam" id="PF03985">
    <property type="entry name" value="Paf1"/>
    <property type="match status" value="1"/>
</dbReference>
<keyword evidence="6" id="KW-1185">Reference proteome</keyword>
<dbReference type="PANTHER" id="PTHR23188">
    <property type="entry name" value="RNA POLYMERASE II-ASSOCIATED FACTOR 1 HOMOLOG"/>
    <property type="match status" value="1"/>
</dbReference>
<accession>A0ABN9Q2L5</accession>
<dbReference type="PANTHER" id="PTHR23188:SF12">
    <property type="entry name" value="RNA POLYMERASE II-ASSOCIATED FACTOR 1 HOMOLOG"/>
    <property type="match status" value="1"/>
</dbReference>
<keyword evidence="3" id="KW-0539">Nucleus</keyword>
<evidence type="ECO:0000313" key="6">
    <source>
        <dbReference type="Proteomes" id="UP001189429"/>
    </source>
</evidence>
<protein>
    <recommendedName>
        <fullName evidence="7">Protein xylosyltransferase</fullName>
    </recommendedName>
</protein>
<comment type="subcellular location">
    <subcellularLocation>
        <location evidence="1">Nucleus</location>
    </subcellularLocation>
</comment>
<evidence type="ECO:0000256" key="3">
    <source>
        <dbReference type="ARBA" id="ARBA00023242"/>
    </source>
</evidence>
<evidence type="ECO:0000313" key="5">
    <source>
        <dbReference type="EMBL" id="CAK0799922.1"/>
    </source>
</evidence>
<dbReference type="InterPro" id="IPR007133">
    <property type="entry name" value="RNA_pol_II-assoc_Paf1"/>
</dbReference>
<gene>
    <name evidence="5" type="ORF">PCOR1329_LOCUS8232</name>
</gene>
<feature type="region of interest" description="Disordered" evidence="4">
    <location>
        <begin position="395"/>
        <end position="419"/>
    </location>
</feature>
<organism evidence="5 6">
    <name type="scientific">Prorocentrum cordatum</name>
    <dbReference type="NCBI Taxonomy" id="2364126"/>
    <lineage>
        <taxon>Eukaryota</taxon>
        <taxon>Sar</taxon>
        <taxon>Alveolata</taxon>
        <taxon>Dinophyceae</taxon>
        <taxon>Prorocentrales</taxon>
        <taxon>Prorocentraceae</taxon>
        <taxon>Prorocentrum</taxon>
    </lineage>
</organism>
<dbReference type="Proteomes" id="UP001189429">
    <property type="component" value="Unassembled WGS sequence"/>
</dbReference>
<reference evidence="5" key="1">
    <citation type="submission" date="2023-10" db="EMBL/GenBank/DDBJ databases">
        <authorList>
            <person name="Chen Y."/>
            <person name="Shah S."/>
            <person name="Dougan E. K."/>
            <person name="Thang M."/>
            <person name="Chan C."/>
        </authorList>
    </citation>
    <scope>NUCLEOTIDE SEQUENCE [LARGE SCALE GENOMIC DNA]</scope>
</reference>
<feature type="region of interest" description="Disordered" evidence="4">
    <location>
        <begin position="1"/>
        <end position="21"/>
    </location>
</feature>
<evidence type="ECO:0000256" key="4">
    <source>
        <dbReference type="SAM" id="MobiDB-lite"/>
    </source>
</evidence>
<evidence type="ECO:0008006" key="7">
    <source>
        <dbReference type="Google" id="ProtNLM"/>
    </source>
</evidence>
<evidence type="ECO:0000256" key="1">
    <source>
        <dbReference type="ARBA" id="ARBA00004123"/>
    </source>
</evidence>
<sequence length="1007" mass="111637">MPGGARERQRPRPPRGAAAEAARGAQLLIDLKYANQLPKPPVPKLLRALPSAERLFQYRPTSLELDHRPFLLAEEELLNRLELVDPEAYGEPSVRGSMPPPPAPVDAQLLRDDDVGQEVREAELKRRRLTERTEASHRQAFGLQLPLLITNDVFTERQRHTTGTEAAEKKLERHPPGFASVQELADKIEQSFVAAQEAPVHPTKPGMRAKRVLPIVPDAVLWTNRYRQVVFDEVPVDPSRNDLLFKTTPNPRSTCFGFFSPVDGTELGSYSLMQNYVWSNRGEFTRRNACGEGQAILLSFPREATSEDSKESAAGEVRFVQVPTLMRLTKQKAMRLDLSLDLQALSVKHRDQTPAEIEAEAPVARQVLVDEAEEVDKSEASLDYIDGQWVIHQDPRSQGKSSLSRPTGAESSALESQLLRSEAGDSAGRALGLFAGPRLGQVGAAPAGCQRETMHAVAAGASCWTRGFEYEFCCVPPAGFASCFDGVAFTYEGCCSVPGVRPANTTPRLPALPSRPRPAPEALKVDLVVRACGKHRDQLEELFRSLEVFWPFRRWQSRVHVVLDAESELDRSLCAREGRNPWPQWVHCVNEVLPAALADATGAVRAQFGLFLADVYAPGADFVAVVDSDCVFHTFGIPELSIVWDRAGRPRPVVFGAWHVQYFDQPRALGLPWTAEFMHTPFMLVRKEHYAAARAFVAHHVGVPGGTAYGEETVPAEAPLADRFDAVATSFGPAYAALTARIRERSRKCWWRQGSHRGQEGEDPIFHQLMGHYLYHFRRGSYHWSVRDGLPLGLDPVHTCPSLLAVRHLSNFKDRGPRRRSRPLAPWEERAWAEGYRAEARAAVWAGLCAAASALRQAPGAEEDAHGSGVAGRADDEVEELVQACNSRGTMVNHSHALLCHEPHAHGRGWDGPSQAHCGRRGSASLLAQYRALLPHAAALDGLPAGFPGRRPATYECRDRQARSRARVSQEACRWTFWRRRWDRRPRGGPQAQLEGRGRGPRQGGVL</sequence>
<feature type="compositionally biased region" description="Basic and acidic residues" evidence="4">
    <location>
        <begin position="1"/>
        <end position="10"/>
    </location>
</feature>
<name>A0ABN9Q2L5_9DINO</name>
<comment type="similarity">
    <text evidence="2">Belongs to the PAF1 family.</text>
</comment>
<proteinExistence type="inferred from homology"/>
<dbReference type="EMBL" id="CAUYUJ010002246">
    <property type="protein sequence ID" value="CAK0799922.1"/>
    <property type="molecule type" value="Genomic_DNA"/>
</dbReference>
<feature type="compositionally biased region" description="Polar residues" evidence="4">
    <location>
        <begin position="396"/>
        <end position="419"/>
    </location>
</feature>
<comment type="caution">
    <text evidence="5">The sequence shown here is derived from an EMBL/GenBank/DDBJ whole genome shotgun (WGS) entry which is preliminary data.</text>
</comment>
<evidence type="ECO:0000256" key="2">
    <source>
        <dbReference type="ARBA" id="ARBA00007560"/>
    </source>
</evidence>